<evidence type="ECO:0000313" key="2">
    <source>
        <dbReference type="Proteomes" id="UP000805193"/>
    </source>
</evidence>
<proteinExistence type="predicted"/>
<organism evidence="1 2">
    <name type="scientific">Ixodes persulcatus</name>
    <name type="common">Taiga tick</name>
    <dbReference type="NCBI Taxonomy" id="34615"/>
    <lineage>
        <taxon>Eukaryota</taxon>
        <taxon>Metazoa</taxon>
        <taxon>Ecdysozoa</taxon>
        <taxon>Arthropoda</taxon>
        <taxon>Chelicerata</taxon>
        <taxon>Arachnida</taxon>
        <taxon>Acari</taxon>
        <taxon>Parasitiformes</taxon>
        <taxon>Ixodida</taxon>
        <taxon>Ixodoidea</taxon>
        <taxon>Ixodidae</taxon>
        <taxon>Ixodinae</taxon>
        <taxon>Ixodes</taxon>
    </lineage>
</organism>
<name>A0AC60PBT2_IXOPE</name>
<feature type="non-terminal residue" evidence="1">
    <location>
        <position position="1"/>
    </location>
</feature>
<protein>
    <submittedName>
        <fullName evidence="1">Uncharacterized protein</fullName>
    </submittedName>
</protein>
<accession>A0AC60PBT2</accession>
<evidence type="ECO:0000313" key="1">
    <source>
        <dbReference type="EMBL" id="KAG0416998.1"/>
    </source>
</evidence>
<dbReference type="EMBL" id="JABSTQ010010899">
    <property type="protein sequence ID" value="KAG0416998.1"/>
    <property type="molecule type" value="Genomic_DNA"/>
</dbReference>
<gene>
    <name evidence="1" type="ORF">HPB47_005954</name>
</gene>
<keyword evidence="2" id="KW-1185">Reference proteome</keyword>
<sequence length="302" mass="31218">KGSEGETTVYKRVAVVENFFDIIYGVHVEMDGRGGKHAGQKRTYKAIAELYAFLPREAVTHFLMSCSDCQKRMHLTNGCLTGVTSTTTTNNNNGGGATPELASPGYPGNACATPGSAPLSDVISGGDCGSGAISTSSPESSPDGDASGDGGGDGGALGACVAETGTTPAVIAAELDFSVPITTAYLKHMRSLGLSDGDALNHKEDSTFGSDDLSDEDGSPNYDDDDSPDTCVDAKEEDDVGHGRGRLGARFGRRARCRPDAEERLGADQAYDRTLVSIGPVVSSSFEHAGQIAHTGKAKGQC</sequence>
<reference evidence="1 2" key="1">
    <citation type="journal article" date="2020" name="Cell">
        <title>Large-Scale Comparative Analyses of Tick Genomes Elucidate Their Genetic Diversity and Vector Capacities.</title>
        <authorList>
            <consortium name="Tick Genome and Microbiome Consortium (TIGMIC)"/>
            <person name="Jia N."/>
            <person name="Wang J."/>
            <person name="Shi W."/>
            <person name="Du L."/>
            <person name="Sun Y."/>
            <person name="Zhan W."/>
            <person name="Jiang J.F."/>
            <person name="Wang Q."/>
            <person name="Zhang B."/>
            <person name="Ji P."/>
            <person name="Bell-Sakyi L."/>
            <person name="Cui X.M."/>
            <person name="Yuan T.T."/>
            <person name="Jiang B.G."/>
            <person name="Yang W.F."/>
            <person name="Lam T.T."/>
            <person name="Chang Q.C."/>
            <person name="Ding S.J."/>
            <person name="Wang X.J."/>
            <person name="Zhu J.G."/>
            <person name="Ruan X.D."/>
            <person name="Zhao L."/>
            <person name="Wei J.T."/>
            <person name="Ye R.Z."/>
            <person name="Que T.C."/>
            <person name="Du C.H."/>
            <person name="Zhou Y.H."/>
            <person name="Cheng J.X."/>
            <person name="Dai P.F."/>
            <person name="Guo W.B."/>
            <person name="Han X.H."/>
            <person name="Huang E.J."/>
            <person name="Li L.F."/>
            <person name="Wei W."/>
            <person name="Gao Y.C."/>
            <person name="Liu J.Z."/>
            <person name="Shao H.Z."/>
            <person name="Wang X."/>
            <person name="Wang C.C."/>
            <person name="Yang T.C."/>
            <person name="Huo Q.B."/>
            <person name="Li W."/>
            <person name="Chen H.Y."/>
            <person name="Chen S.E."/>
            <person name="Zhou L.G."/>
            <person name="Ni X.B."/>
            <person name="Tian J.H."/>
            <person name="Sheng Y."/>
            <person name="Liu T."/>
            <person name="Pan Y.S."/>
            <person name="Xia L.Y."/>
            <person name="Li J."/>
            <person name="Zhao F."/>
            <person name="Cao W.C."/>
        </authorList>
    </citation>
    <scope>NUCLEOTIDE SEQUENCE [LARGE SCALE GENOMIC DNA]</scope>
    <source>
        <strain evidence="1">Iper-2018</strain>
    </source>
</reference>
<comment type="caution">
    <text evidence="1">The sequence shown here is derived from an EMBL/GenBank/DDBJ whole genome shotgun (WGS) entry which is preliminary data.</text>
</comment>
<dbReference type="Proteomes" id="UP000805193">
    <property type="component" value="Unassembled WGS sequence"/>
</dbReference>